<proteinExistence type="predicted"/>
<evidence type="ECO:0000313" key="3">
    <source>
        <dbReference type="Proteomes" id="UP000325945"/>
    </source>
</evidence>
<keyword evidence="3" id="KW-1185">Reference proteome</keyword>
<protein>
    <recommendedName>
        <fullName evidence="4">Secreted protein</fullName>
    </recommendedName>
</protein>
<evidence type="ECO:0008006" key="4">
    <source>
        <dbReference type="Google" id="ProtNLM"/>
    </source>
</evidence>
<sequence length="73" mass="8772">MARCQFFFFFFLVSFLTVEIRAFRCGALERSHTDAPTNVDVQPLGRLGFTVQTRLRQWLEQKKKKRKKIQRLH</sequence>
<dbReference type="EMBL" id="ML741768">
    <property type="protein sequence ID" value="KAE8331817.1"/>
    <property type="molecule type" value="Genomic_DNA"/>
</dbReference>
<feature type="chain" id="PRO_5024809196" description="Secreted protein" evidence="1">
    <location>
        <begin position="23"/>
        <end position="73"/>
    </location>
</feature>
<evidence type="ECO:0000313" key="2">
    <source>
        <dbReference type="EMBL" id="KAE8331817.1"/>
    </source>
</evidence>
<gene>
    <name evidence="2" type="ORF">BDV39DRAFT_150838</name>
</gene>
<dbReference type="Proteomes" id="UP000325945">
    <property type="component" value="Unassembled WGS sequence"/>
</dbReference>
<organism evidence="2 3">
    <name type="scientific">Aspergillus sergii</name>
    <dbReference type="NCBI Taxonomy" id="1034303"/>
    <lineage>
        <taxon>Eukaryota</taxon>
        <taxon>Fungi</taxon>
        <taxon>Dikarya</taxon>
        <taxon>Ascomycota</taxon>
        <taxon>Pezizomycotina</taxon>
        <taxon>Eurotiomycetes</taxon>
        <taxon>Eurotiomycetidae</taxon>
        <taxon>Eurotiales</taxon>
        <taxon>Aspergillaceae</taxon>
        <taxon>Aspergillus</taxon>
        <taxon>Aspergillus subgen. Circumdati</taxon>
    </lineage>
</organism>
<dbReference type="AlphaFoldDB" id="A0A5N6XEZ2"/>
<name>A0A5N6XEZ2_9EURO</name>
<accession>A0A5N6XEZ2</accession>
<feature type="signal peptide" evidence="1">
    <location>
        <begin position="1"/>
        <end position="22"/>
    </location>
</feature>
<evidence type="ECO:0000256" key="1">
    <source>
        <dbReference type="SAM" id="SignalP"/>
    </source>
</evidence>
<keyword evidence="1" id="KW-0732">Signal</keyword>
<reference evidence="3" key="1">
    <citation type="submission" date="2019-04" db="EMBL/GenBank/DDBJ databases">
        <title>Friends and foes A comparative genomics studyof 23 Aspergillus species from section Flavi.</title>
        <authorList>
            <consortium name="DOE Joint Genome Institute"/>
            <person name="Kjaerbolling I."/>
            <person name="Vesth T."/>
            <person name="Frisvad J.C."/>
            <person name="Nybo J.L."/>
            <person name="Theobald S."/>
            <person name="Kildgaard S."/>
            <person name="Isbrandt T."/>
            <person name="Kuo A."/>
            <person name="Sato A."/>
            <person name="Lyhne E.K."/>
            <person name="Kogle M.E."/>
            <person name="Wiebenga A."/>
            <person name="Kun R.S."/>
            <person name="Lubbers R.J."/>
            <person name="Makela M.R."/>
            <person name="Barry K."/>
            <person name="Chovatia M."/>
            <person name="Clum A."/>
            <person name="Daum C."/>
            <person name="Haridas S."/>
            <person name="He G."/>
            <person name="LaButti K."/>
            <person name="Lipzen A."/>
            <person name="Mondo S."/>
            <person name="Riley R."/>
            <person name="Salamov A."/>
            <person name="Simmons B.A."/>
            <person name="Magnuson J.K."/>
            <person name="Henrissat B."/>
            <person name="Mortensen U.H."/>
            <person name="Larsen T.O."/>
            <person name="Devries R.P."/>
            <person name="Grigoriev I.V."/>
            <person name="Machida M."/>
            <person name="Baker S.E."/>
            <person name="Andersen M.R."/>
        </authorList>
    </citation>
    <scope>NUCLEOTIDE SEQUENCE [LARGE SCALE GENOMIC DNA]</scope>
    <source>
        <strain evidence="3">CBS 130017</strain>
    </source>
</reference>